<dbReference type="Gene3D" id="3.60.10.10">
    <property type="entry name" value="Endonuclease/exonuclease/phosphatase"/>
    <property type="match status" value="1"/>
</dbReference>
<dbReference type="AlphaFoldDB" id="A0AAV4H4K4"/>
<keyword evidence="1" id="KW-0378">Hydrolase</keyword>
<keyword evidence="2" id="KW-1185">Reference proteome</keyword>
<evidence type="ECO:0000313" key="2">
    <source>
        <dbReference type="Proteomes" id="UP000762676"/>
    </source>
</evidence>
<dbReference type="InterPro" id="IPR036691">
    <property type="entry name" value="Endo/exonu/phosph_ase_sf"/>
</dbReference>
<dbReference type="EMBL" id="BMAT01012452">
    <property type="protein sequence ID" value="GFR92654.1"/>
    <property type="molecule type" value="Genomic_DNA"/>
</dbReference>
<dbReference type="Proteomes" id="UP000762676">
    <property type="component" value="Unassembled WGS sequence"/>
</dbReference>
<dbReference type="SUPFAM" id="SSF56219">
    <property type="entry name" value="DNase I-like"/>
    <property type="match status" value="1"/>
</dbReference>
<name>A0AAV4H4K4_9GAST</name>
<organism evidence="1 2">
    <name type="scientific">Elysia marginata</name>
    <dbReference type="NCBI Taxonomy" id="1093978"/>
    <lineage>
        <taxon>Eukaryota</taxon>
        <taxon>Metazoa</taxon>
        <taxon>Spiralia</taxon>
        <taxon>Lophotrochozoa</taxon>
        <taxon>Mollusca</taxon>
        <taxon>Gastropoda</taxon>
        <taxon>Heterobranchia</taxon>
        <taxon>Euthyneura</taxon>
        <taxon>Panpulmonata</taxon>
        <taxon>Sacoglossa</taxon>
        <taxon>Placobranchoidea</taxon>
        <taxon>Plakobranchidae</taxon>
        <taxon>Elysia</taxon>
    </lineage>
</organism>
<reference evidence="1 2" key="1">
    <citation type="journal article" date="2021" name="Elife">
        <title>Chloroplast acquisition without the gene transfer in kleptoplastic sea slugs, Plakobranchus ocellatus.</title>
        <authorList>
            <person name="Maeda T."/>
            <person name="Takahashi S."/>
            <person name="Yoshida T."/>
            <person name="Shimamura S."/>
            <person name="Takaki Y."/>
            <person name="Nagai Y."/>
            <person name="Toyoda A."/>
            <person name="Suzuki Y."/>
            <person name="Arimoto A."/>
            <person name="Ishii H."/>
            <person name="Satoh N."/>
            <person name="Nishiyama T."/>
            <person name="Hasebe M."/>
            <person name="Maruyama T."/>
            <person name="Minagawa J."/>
            <person name="Obokata J."/>
            <person name="Shigenobu S."/>
        </authorList>
    </citation>
    <scope>NUCLEOTIDE SEQUENCE [LARGE SCALE GENOMIC DNA]</scope>
</reference>
<gene>
    <name evidence="1" type="ORF">ElyMa_006206100</name>
</gene>
<comment type="caution">
    <text evidence="1">The sequence shown here is derived from an EMBL/GenBank/DDBJ whole genome shotgun (WGS) entry which is preliminary data.</text>
</comment>
<proteinExistence type="predicted"/>
<dbReference type="GO" id="GO:0004519">
    <property type="term" value="F:endonuclease activity"/>
    <property type="evidence" value="ECO:0007669"/>
    <property type="project" value="UniProtKB-KW"/>
</dbReference>
<keyword evidence="1" id="KW-0540">Nuclease</keyword>
<sequence>MPECGRGQSNCRGSSFNKKRKKKKCKLINIGTWNVRTLTCIGRLYLLLQELTECNMNITGLCETRWSGEGHFSSGERTIIHSGKEKGDESGVAIVLDKTHAGCMKSYNPVSDRILTVKLNTKPVALNIIQVMQHLQALKKKPNNFILTYKPSKTRCPKEKFASSWVTLTQKLVKDLNMKAE</sequence>
<accession>A0AAV4H4K4</accession>
<protein>
    <submittedName>
        <fullName evidence="1">Endonuclease-reverse transcriptase</fullName>
    </submittedName>
</protein>
<keyword evidence="1" id="KW-0255">Endonuclease</keyword>
<evidence type="ECO:0000313" key="1">
    <source>
        <dbReference type="EMBL" id="GFR92654.1"/>
    </source>
</evidence>